<dbReference type="STRING" id="7070.D2A3A2"/>
<reference evidence="4 5" key="1">
    <citation type="journal article" date="2008" name="Nature">
        <title>The genome of the model beetle and pest Tribolium castaneum.</title>
        <authorList>
            <consortium name="Tribolium Genome Sequencing Consortium"/>
            <person name="Richards S."/>
            <person name="Gibbs R.A."/>
            <person name="Weinstock G.M."/>
            <person name="Brown S.J."/>
            <person name="Denell R."/>
            <person name="Beeman R.W."/>
            <person name="Gibbs R."/>
            <person name="Beeman R.W."/>
            <person name="Brown S.J."/>
            <person name="Bucher G."/>
            <person name="Friedrich M."/>
            <person name="Grimmelikhuijzen C.J."/>
            <person name="Klingler M."/>
            <person name="Lorenzen M."/>
            <person name="Richards S."/>
            <person name="Roth S."/>
            <person name="Schroder R."/>
            <person name="Tautz D."/>
            <person name="Zdobnov E.M."/>
            <person name="Muzny D."/>
            <person name="Gibbs R.A."/>
            <person name="Weinstock G.M."/>
            <person name="Attaway T."/>
            <person name="Bell S."/>
            <person name="Buhay C.J."/>
            <person name="Chandrabose M.N."/>
            <person name="Chavez D."/>
            <person name="Clerk-Blankenburg K.P."/>
            <person name="Cree A."/>
            <person name="Dao M."/>
            <person name="Davis C."/>
            <person name="Chacko J."/>
            <person name="Dinh H."/>
            <person name="Dugan-Rocha S."/>
            <person name="Fowler G."/>
            <person name="Garner T.T."/>
            <person name="Garnes J."/>
            <person name="Gnirke A."/>
            <person name="Hawes A."/>
            <person name="Hernandez J."/>
            <person name="Hines S."/>
            <person name="Holder M."/>
            <person name="Hume J."/>
            <person name="Jhangiani S.N."/>
            <person name="Joshi V."/>
            <person name="Khan Z.M."/>
            <person name="Jackson L."/>
            <person name="Kovar C."/>
            <person name="Kowis A."/>
            <person name="Lee S."/>
            <person name="Lewis L.R."/>
            <person name="Margolis J."/>
            <person name="Morgan M."/>
            <person name="Nazareth L.V."/>
            <person name="Nguyen N."/>
            <person name="Okwuonu G."/>
            <person name="Parker D."/>
            <person name="Richards S."/>
            <person name="Ruiz S.J."/>
            <person name="Santibanez J."/>
            <person name="Savard J."/>
            <person name="Scherer S.E."/>
            <person name="Schneider B."/>
            <person name="Sodergren E."/>
            <person name="Tautz D."/>
            <person name="Vattahil S."/>
            <person name="Villasana D."/>
            <person name="White C.S."/>
            <person name="Wright R."/>
            <person name="Park Y."/>
            <person name="Beeman R.W."/>
            <person name="Lord J."/>
            <person name="Oppert B."/>
            <person name="Lorenzen M."/>
            <person name="Brown S."/>
            <person name="Wang L."/>
            <person name="Savard J."/>
            <person name="Tautz D."/>
            <person name="Richards S."/>
            <person name="Weinstock G."/>
            <person name="Gibbs R.A."/>
            <person name="Liu Y."/>
            <person name="Worley K."/>
            <person name="Weinstock G."/>
            <person name="Elsik C.G."/>
            <person name="Reese J.T."/>
            <person name="Elhaik E."/>
            <person name="Landan G."/>
            <person name="Graur D."/>
            <person name="Arensburger P."/>
            <person name="Atkinson P."/>
            <person name="Beeman R.W."/>
            <person name="Beidler J."/>
            <person name="Brown S.J."/>
            <person name="Demuth J.P."/>
            <person name="Drury D.W."/>
            <person name="Du Y.Z."/>
            <person name="Fujiwara H."/>
            <person name="Lorenzen M."/>
            <person name="Maselli V."/>
            <person name="Osanai M."/>
            <person name="Park Y."/>
            <person name="Robertson H.M."/>
            <person name="Tu Z."/>
            <person name="Wang J.J."/>
            <person name="Wang S."/>
            <person name="Richards S."/>
            <person name="Song H."/>
            <person name="Zhang L."/>
            <person name="Sodergren E."/>
            <person name="Werner D."/>
            <person name="Stanke M."/>
            <person name="Morgenstern B."/>
            <person name="Solovyev V."/>
            <person name="Kosarev P."/>
            <person name="Brown G."/>
            <person name="Chen H.C."/>
            <person name="Ermolaeva O."/>
            <person name="Hlavina W."/>
            <person name="Kapustin Y."/>
            <person name="Kiryutin B."/>
            <person name="Kitts P."/>
            <person name="Maglott D."/>
            <person name="Pruitt K."/>
            <person name="Sapojnikov V."/>
            <person name="Souvorov A."/>
            <person name="Mackey A.J."/>
            <person name="Waterhouse R.M."/>
            <person name="Wyder S."/>
            <person name="Zdobnov E.M."/>
            <person name="Zdobnov E.M."/>
            <person name="Wyder S."/>
            <person name="Kriventseva E.V."/>
            <person name="Kadowaki T."/>
            <person name="Bork P."/>
            <person name="Aranda M."/>
            <person name="Bao R."/>
            <person name="Beermann A."/>
            <person name="Berns N."/>
            <person name="Bolognesi R."/>
            <person name="Bonneton F."/>
            <person name="Bopp D."/>
            <person name="Brown S.J."/>
            <person name="Bucher G."/>
            <person name="Butts T."/>
            <person name="Chaumot A."/>
            <person name="Denell R.E."/>
            <person name="Ferrier D.E."/>
            <person name="Friedrich M."/>
            <person name="Gordon C.M."/>
            <person name="Jindra M."/>
            <person name="Klingler M."/>
            <person name="Lan Q."/>
            <person name="Lattorff H.M."/>
            <person name="Laudet V."/>
            <person name="von Levetsow C."/>
            <person name="Liu Z."/>
            <person name="Lutz R."/>
            <person name="Lynch J.A."/>
            <person name="da Fonseca R.N."/>
            <person name="Posnien N."/>
            <person name="Reuter R."/>
            <person name="Roth S."/>
            <person name="Savard J."/>
            <person name="Schinko J.B."/>
            <person name="Schmitt C."/>
            <person name="Schoppmeier M."/>
            <person name="Schroder R."/>
            <person name="Shippy T.D."/>
            <person name="Simonnet F."/>
            <person name="Marques-Souza H."/>
            <person name="Tautz D."/>
            <person name="Tomoyasu Y."/>
            <person name="Trauner J."/>
            <person name="Van der Zee M."/>
            <person name="Vervoort M."/>
            <person name="Wittkopp N."/>
            <person name="Wimmer E.A."/>
            <person name="Yang X."/>
            <person name="Jones A.K."/>
            <person name="Sattelle D.B."/>
            <person name="Ebert P.R."/>
            <person name="Nelson D."/>
            <person name="Scott J.G."/>
            <person name="Beeman R.W."/>
            <person name="Muthukrishnan S."/>
            <person name="Kramer K.J."/>
            <person name="Arakane Y."/>
            <person name="Beeman R.W."/>
            <person name="Zhu Q."/>
            <person name="Hogenkamp D."/>
            <person name="Dixit R."/>
            <person name="Oppert B."/>
            <person name="Jiang H."/>
            <person name="Zou Z."/>
            <person name="Marshall J."/>
            <person name="Elpidina E."/>
            <person name="Vinokurov K."/>
            <person name="Oppert C."/>
            <person name="Zou Z."/>
            <person name="Evans J."/>
            <person name="Lu Z."/>
            <person name="Zhao P."/>
            <person name="Sumathipala N."/>
            <person name="Altincicek B."/>
            <person name="Vilcinskas A."/>
            <person name="Williams M."/>
            <person name="Hultmark D."/>
            <person name="Hetru C."/>
            <person name="Jiang H."/>
            <person name="Grimmelikhuijzen C.J."/>
            <person name="Hauser F."/>
            <person name="Cazzamali G."/>
            <person name="Williamson M."/>
            <person name="Park Y."/>
            <person name="Li B."/>
            <person name="Tanaka Y."/>
            <person name="Predel R."/>
            <person name="Neupert S."/>
            <person name="Schachtner J."/>
            <person name="Verleyen P."/>
            <person name="Raible F."/>
            <person name="Bork P."/>
            <person name="Friedrich M."/>
            <person name="Walden K.K."/>
            <person name="Robertson H.M."/>
            <person name="Angeli S."/>
            <person name="Foret S."/>
            <person name="Bucher G."/>
            <person name="Schuetz S."/>
            <person name="Maleszka R."/>
            <person name="Wimmer E.A."/>
            <person name="Beeman R.W."/>
            <person name="Lorenzen M."/>
            <person name="Tomoyasu Y."/>
            <person name="Miller S.C."/>
            <person name="Grossmann D."/>
            <person name="Bucher G."/>
        </authorList>
    </citation>
    <scope>NUCLEOTIDE SEQUENCE [LARGE SCALE GENOMIC DNA]</scope>
    <source>
        <strain evidence="4 5">Georgia GA2</strain>
    </source>
</reference>
<dbReference type="HOGENOM" id="CLU_678503_0_0_1"/>
<dbReference type="SMART" id="SM00369">
    <property type="entry name" value="LRR_TYP"/>
    <property type="match status" value="5"/>
</dbReference>
<keyword evidence="2" id="KW-0732">Signal</keyword>
<dbReference type="Gene3D" id="3.80.10.10">
    <property type="entry name" value="Ribonuclease Inhibitor"/>
    <property type="match status" value="2"/>
</dbReference>
<sequence>MTICDSFEDFKNYTDIENLSNLMIGSESGNTTKSSVNLMKVLHLGDYYKLTNLYVINAISSLELTVAFQCTFTNSPLQYVTFYGNLMPNIEAYHFPVFGMKKFTLVNNQIETIKDGAFKYHDIENMDLSDNLMENIEAGALPQSSQTKIITIRNNKLTHIEVGSFPSTLESLNLDWNKFRLIQEEVFANVLNLKELTLSHNNFNQIPKINFLTQLVIFDISFNAISTIPSNVFKDMTKLKLLDLSNNDIKSPVLLQQLQIPVNQEVIISLGLNRLRSLNLTGVSLEGKTLVLYGNPWDCDIWPELKGELSGHESECDLKFLSSGNVPFCINYRSGSYAFVALWENDIDRFHQTVRKSEKNSGCVLRPARNLWLYDIQVGCVA</sequence>
<evidence type="ECO:0000256" key="2">
    <source>
        <dbReference type="ARBA" id="ARBA00022729"/>
    </source>
</evidence>
<dbReference type="InterPro" id="IPR032675">
    <property type="entry name" value="LRR_dom_sf"/>
</dbReference>
<dbReference type="PANTHER" id="PTHR24373:SF275">
    <property type="entry name" value="TIR DOMAIN-CONTAINING PROTEIN"/>
    <property type="match status" value="1"/>
</dbReference>
<dbReference type="EMBL" id="KQ971338">
    <property type="protein sequence ID" value="EFA02284.1"/>
    <property type="molecule type" value="Genomic_DNA"/>
</dbReference>
<dbReference type="InterPro" id="IPR003591">
    <property type="entry name" value="Leu-rich_rpt_typical-subtyp"/>
</dbReference>
<dbReference type="AlphaFoldDB" id="D2A3A2"/>
<proteinExistence type="predicted"/>
<dbReference type="PANTHER" id="PTHR24373">
    <property type="entry name" value="SLIT RELATED LEUCINE-RICH REPEAT NEURONAL PROTEIN"/>
    <property type="match status" value="1"/>
</dbReference>
<dbReference type="eggNOG" id="KOG0619">
    <property type="taxonomic scope" value="Eukaryota"/>
</dbReference>
<dbReference type="InterPro" id="IPR026906">
    <property type="entry name" value="LRR_5"/>
</dbReference>
<dbReference type="Pfam" id="PF13306">
    <property type="entry name" value="LRR_5"/>
    <property type="match status" value="1"/>
</dbReference>
<evidence type="ECO:0000256" key="1">
    <source>
        <dbReference type="ARBA" id="ARBA00022614"/>
    </source>
</evidence>
<evidence type="ECO:0000313" key="5">
    <source>
        <dbReference type="Proteomes" id="UP000007266"/>
    </source>
</evidence>
<dbReference type="InterPro" id="IPR001611">
    <property type="entry name" value="Leu-rich_rpt"/>
</dbReference>
<name>D2A3A2_TRICA</name>
<dbReference type="OrthoDB" id="676979at2759"/>
<evidence type="ECO:0000256" key="3">
    <source>
        <dbReference type="ARBA" id="ARBA00022737"/>
    </source>
</evidence>
<keyword evidence="1" id="KW-0433">Leucine-rich repeat</keyword>
<protein>
    <submittedName>
        <fullName evidence="4">Leucine-rich repeats and immunoglobulin-like domains protein 3</fullName>
    </submittedName>
</protein>
<dbReference type="Proteomes" id="UP000007266">
    <property type="component" value="Linkage group 4"/>
</dbReference>
<evidence type="ECO:0000313" key="4">
    <source>
        <dbReference type="EMBL" id="EFA02284.1"/>
    </source>
</evidence>
<dbReference type="SUPFAM" id="SSF52058">
    <property type="entry name" value="L domain-like"/>
    <property type="match status" value="1"/>
</dbReference>
<organism evidence="4 5">
    <name type="scientific">Tribolium castaneum</name>
    <name type="common">Red flour beetle</name>
    <dbReference type="NCBI Taxonomy" id="7070"/>
    <lineage>
        <taxon>Eukaryota</taxon>
        <taxon>Metazoa</taxon>
        <taxon>Ecdysozoa</taxon>
        <taxon>Arthropoda</taxon>
        <taxon>Hexapoda</taxon>
        <taxon>Insecta</taxon>
        <taxon>Pterygota</taxon>
        <taxon>Neoptera</taxon>
        <taxon>Endopterygota</taxon>
        <taxon>Coleoptera</taxon>
        <taxon>Polyphaga</taxon>
        <taxon>Cucujiformia</taxon>
        <taxon>Tenebrionidae</taxon>
        <taxon>Tenebrionidae incertae sedis</taxon>
        <taxon>Tribolium</taxon>
    </lineage>
</organism>
<reference evidence="4 5" key="2">
    <citation type="journal article" date="2010" name="Nucleic Acids Res.">
        <title>BeetleBase in 2010: revisions to provide comprehensive genomic information for Tribolium castaneum.</title>
        <authorList>
            <person name="Kim H.S."/>
            <person name="Murphy T."/>
            <person name="Xia J."/>
            <person name="Caragea D."/>
            <person name="Park Y."/>
            <person name="Beeman R.W."/>
            <person name="Lorenzen M.D."/>
            <person name="Butcher S."/>
            <person name="Manak J.R."/>
            <person name="Brown S.J."/>
        </authorList>
    </citation>
    <scope>GENOME REANNOTATION</scope>
    <source>
        <strain evidence="4 5">Georgia GA2</strain>
    </source>
</reference>
<keyword evidence="3" id="KW-0677">Repeat</keyword>
<dbReference type="PROSITE" id="PS51450">
    <property type="entry name" value="LRR"/>
    <property type="match status" value="2"/>
</dbReference>
<dbReference type="Pfam" id="PF13855">
    <property type="entry name" value="LRR_8"/>
    <property type="match status" value="1"/>
</dbReference>
<dbReference type="PhylomeDB" id="D2A3A2"/>
<gene>
    <name evidence="4" type="primary">AUGUSTUS-3.0.2_07948</name>
    <name evidence="4" type="ORF">TcasGA2_TC007948</name>
</gene>
<accession>D2A3A2</accession>
<keyword evidence="5" id="KW-1185">Reference proteome</keyword>
<dbReference type="KEGG" id="tca:103312621"/>
<dbReference type="InParanoid" id="D2A3A2"/>
<dbReference type="InterPro" id="IPR050328">
    <property type="entry name" value="Dev_Immune_Receptor"/>
</dbReference>